<protein>
    <submittedName>
        <fullName evidence="2">Uncharacterized protein</fullName>
    </submittedName>
</protein>
<keyword evidence="3" id="KW-1185">Reference proteome</keyword>
<keyword evidence="1" id="KW-0472">Membrane</keyword>
<name>A0A0L7QWY0_9HYME</name>
<accession>A0A0L7QWY0</accession>
<feature type="transmembrane region" description="Helical" evidence="1">
    <location>
        <begin position="81"/>
        <end position="107"/>
    </location>
</feature>
<keyword evidence="1" id="KW-1133">Transmembrane helix</keyword>
<dbReference type="Proteomes" id="UP000053825">
    <property type="component" value="Unassembled WGS sequence"/>
</dbReference>
<dbReference type="AlphaFoldDB" id="A0A0L7QWY0"/>
<feature type="non-terminal residue" evidence="2">
    <location>
        <position position="1"/>
    </location>
</feature>
<reference evidence="2 3" key="1">
    <citation type="submission" date="2015-07" db="EMBL/GenBank/DDBJ databases">
        <title>The genome of Habropoda laboriosa.</title>
        <authorList>
            <person name="Pan H."/>
            <person name="Kapheim K."/>
        </authorList>
    </citation>
    <scope>NUCLEOTIDE SEQUENCE [LARGE SCALE GENOMIC DNA]</scope>
    <source>
        <strain evidence="2">0110345459</strain>
    </source>
</reference>
<gene>
    <name evidence="2" type="ORF">WH47_02631</name>
</gene>
<sequence length="171" mass="19911">LKRAVRERDGRMIGERNITTQNISGVCREERFGNRWANFERALSARFVDENGSREGHGFSGALVRSNRNYSTIFQWIIRKVFAASVIFFGCLGLCEIVVCSFSFFFFMRLFVSNDFMANLFLRSVRDSVKRSFYRIFCISFVGMAERSEKLVLCMFSVFENIFSIHDANYT</sequence>
<evidence type="ECO:0000313" key="2">
    <source>
        <dbReference type="EMBL" id="KOC63122.1"/>
    </source>
</evidence>
<keyword evidence="1" id="KW-0812">Transmembrane</keyword>
<evidence type="ECO:0000313" key="3">
    <source>
        <dbReference type="Proteomes" id="UP000053825"/>
    </source>
</evidence>
<organism evidence="2 3">
    <name type="scientific">Habropoda laboriosa</name>
    <dbReference type="NCBI Taxonomy" id="597456"/>
    <lineage>
        <taxon>Eukaryota</taxon>
        <taxon>Metazoa</taxon>
        <taxon>Ecdysozoa</taxon>
        <taxon>Arthropoda</taxon>
        <taxon>Hexapoda</taxon>
        <taxon>Insecta</taxon>
        <taxon>Pterygota</taxon>
        <taxon>Neoptera</taxon>
        <taxon>Endopterygota</taxon>
        <taxon>Hymenoptera</taxon>
        <taxon>Apocrita</taxon>
        <taxon>Aculeata</taxon>
        <taxon>Apoidea</taxon>
        <taxon>Anthophila</taxon>
        <taxon>Apidae</taxon>
        <taxon>Habropoda</taxon>
    </lineage>
</organism>
<dbReference type="EMBL" id="KQ414705">
    <property type="protein sequence ID" value="KOC63122.1"/>
    <property type="molecule type" value="Genomic_DNA"/>
</dbReference>
<evidence type="ECO:0000256" key="1">
    <source>
        <dbReference type="SAM" id="Phobius"/>
    </source>
</evidence>
<proteinExistence type="predicted"/>